<accession>A0A9D4W9H6</accession>
<sequence length="549" mass="61298">MNSPLLRTLSNTKPFYQKSLTQTSSFSSSTQQLQQLLSHCTNLTHLQQTHSFMLTRALDQNDINLSRFIHKSASLGFPNYSYSIFTFNHNRPFNVFVYNNIISALSSTNPTRSVSFFNFVRKLGLSLDSYSLPYVLKAVVSLKDVVLGRQVHCVGVVTGLDSCLSVVCSVIQMYSSCGNDVSSARKVFDEFVLLFGENGSVWNAMVAAYAKVGDVCNARKLFDSMPHRDKDVFSWTALISGYTQTNNPSEAIKLFRRMQLENVKPDEIAILAVLSACADLGALHLGEWIHNYIEKHKLSMIVPLYNSLIDMYAKSGNISKALQLFENMKHKTVITWTTMISGLALHGLGEEALHVFACMEKEGRVKPNEVTFIAILSACSHVGLVELGRDYFTSMRSRYGIEPKVEHYGCMIDLLGRAGRLQEAKKLVSQMPFEANAAIWGSLLAASTRCGDADLAAEALRHLVVLEPHHCGNYSLLSNAYASLGRWSESWMVRKDMRNAGVEKVPGVSFIELNNIVYEFIAGDKLSMYFVDIFDVLHSLDGQLRLEDP</sequence>
<dbReference type="FunFam" id="1.25.40.10:FF:000242">
    <property type="entry name" value="Pentatricopeptide repeat-containing protein"/>
    <property type="match status" value="1"/>
</dbReference>
<dbReference type="OrthoDB" id="185373at2759"/>
<keyword evidence="1" id="KW-0677">Repeat</keyword>
<gene>
    <name evidence="3" type="ORF">KIW84_063211</name>
</gene>
<dbReference type="Pfam" id="PF12854">
    <property type="entry name" value="PPR_1"/>
    <property type="match status" value="1"/>
</dbReference>
<protein>
    <submittedName>
        <fullName evidence="3">Uncharacterized protein</fullName>
    </submittedName>
</protein>
<dbReference type="InterPro" id="IPR046848">
    <property type="entry name" value="E_motif"/>
</dbReference>
<evidence type="ECO:0000313" key="4">
    <source>
        <dbReference type="Proteomes" id="UP001058974"/>
    </source>
</evidence>
<dbReference type="InterPro" id="IPR011990">
    <property type="entry name" value="TPR-like_helical_dom_sf"/>
</dbReference>
<dbReference type="Pfam" id="PF20431">
    <property type="entry name" value="E_motif"/>
    <property type="match status" value="1"/>
</dbReference>
<dbReference type="PANTHER" id="PTHR47926">
    <property type="entry name" value="PENTATRICOPEPTIDE REPEAT-CONTAINING PROTEIN"/>
    <property type="match status" value="1"/>
</dbReference>
<dbReference type="Gramene" id="Psat06G0321100-T1">
    <property type="protein sequence ID" value="KAI5397309.1"/>
    <property type="gene ID" value="KIW84_063211"/>
</dbReference>
<dbReference type="InterPro" id="IPR046960">
    <property type="entry name" value="PPR_At4g14850-like_plant"/>
</dbReference>
<feature type="repeat" description="PPR" evidence="2">
    <location>
        <begin position="301"/>
        <end position="335"/>
    </location>
</feature>
<dbReference type="Pfam" id="PF01535">
    <property type="entry name" value="PPR"/>
    <property type="match status" value="2"/>
</dbReference>
<organism evidence="3 4">
    <name type="scientific">Pisum sativum</name>
    <name type="common">Garden pea</name>
    <name type="synonym">Lathyrus oleraceus</name>
    <dbReference type="NCBI Taxonomy" id="3888"/>
    <lineage>
        <taxon>Eukaryota</taxon>
        <taxon>Viridiplantae</taxon>
        <taxon>Streptophyta</taxon>
        <taxon>Embryophyta</taxon>
        <taxon>Tracheophyta</taxon>
        <taxon>Spermatophyta</taxon>
        <taxon>Magnoliopsida</taxon>
        <taxon>eudicotyledons</taxon>
        <taxon>Gunneridae</taxon>
        <taxon>Pentapetalae</taxon>
        <taxon>rosids</taxon>
        <taxon>fabids</taxon>
        <taxon>Fabales</taxon>
        <taxon>Fabaceae</taxon>
        <taxon>Papilionoideae</taxon>
        <taxon>50 kb inversion clade</taxon>
        <taxon>NPAAA clade</taxon>
        <taxon>Hologalegina</taxon>
        <taxon>IRL clade</taxon>
        <taxon>Fabeae</taxon>
        <taxon>Lathyrus</taxon>
    </lineage>
</organism>
<feature type="repeat" description="PPR" evidence="2">
    <location>
        <begin position="198"/>
        <end position="228"/>
    </location>
</feature>
<proteinExistence type="predicted"/>
<evidence type="ECO:0000313" key="3">
    <source>
        <dbReference type="EMBL" id="KAI5397309.1"/>
    </source>
</evidence>
<dbReference type="Proteomes" id="UP001058974">
    <property type="component" value="Chromosome 6"/>
</dbReference>
<evidence type="ECO:0000256" key="1">
    <source>
        <dbReference type="ARBA" id="ARBA00022737"/>
    </source>
</evidence>
<dbReference type="InterPro" id="IPR002885">
    <property type="entry name" value="PPR_rpt"/>
</dbReference>
<dbReference type="FunFam" id="1.25.40.10:FF:000348">
    <property type="entry name" value="Pentatricopeptide repeat-containing protein chloroplastic"/>
    <property type="match status" value="1"/>
</dbReference>
<name>A0A9D4W9H6_PEA</name>
<comment type="caution">
    <text evidence="3">The sequence shown here is derived from an EMBL/GenBank/DDBJ whole genome shotgun (WGS) entry which is preliminary data.</text>
</comment>
<dbReference type="SUPFAM" id="SSF48452">
    <property type="entry name" value="TPR-like"/>
    <property type="match status" value="2"/>
</dbReference>
<evidence type="ECO:0000256" key="2">
    <source>
        <dbReference type="PROSITE-ProRule" id="PRU00708"/>
    </source>
</evidence>
<keyword evidence="4" id="KW-1185">Reference proteome</keyword>
<dbReference type="PROSITE" id="PS51375">
    <property type="entry name" value="PPR"/>
    <property type="match status" value="3"/>
</dbReference>
<feature type="repeat" description="PPR" evidence="2">
    <location>
        <begin position="231"/>
        <end position="265"/>
    </location>
</feature>
<dbReference type="Pfam" id="PF13041">
    <property type="entry name" value="PPR_2"/>
    <property type="match status" value="2"/>
</dbReference>
<dbReference type="PANTHER" id="PTHR47926:SF432">
    <property type="entry name" value="(WILD MALAYSIAN BANANA) HYPOTHETICAL PROTEIN"/>
    <property type="match status" value="1"/>
</dbReference>
<dbReference type="AlphaFoldDB" id="A0A9D4W9H6"/>
<dbReference type="EMBL" id="JAMSHJ010000006">
    <property type="protein sequence ID" value="KAI5397309.1"/>
    <property type="molecule type" value="Genomic_DNA"/>
</dbReference>
<reference evidence="3 4" key="1">
    <citation type="journal article" date="2022" name="Nat. Genet.">
        <title>Improved pea reference genome and pan-genome highlight genomic features and evolutionary characteristics.</title>
        <authorList>
            <person name="Yang T."/>
            <person name="Liu R."/>
            <person name="Luo Y."/>
            <person name="Hu S."/>
            <person name="Wang D."/>
            <person name="Wang C."/>
            <person name="Pandey M.K."/>
            <person name="Ge S."/>
            <person name="Xu Q."/>
            <person name="Li N."/>
            <person name="Li G."/>
            <person name="Huang Y."/>
            <person name="Saxena R.K."/>
            <person name="Ji Y."/>
            <person name="Li M."/>
            <person name="Yan X."/>
            <person name="He Y."/>
            <person name="Liu Y."/>
            <person name="Wang X."/>
            <person name="Xiang C."/>
            <person name="Varshney R.K."/>
            <person name="Ding H."/>
            <person name="Gao S."/>
            <person name="Zong X."/>
        </authorList>
    </citation>
    <scope>NUCLEOTIDE SEQUENCE [LARGE SCALE GENOMIC DNA]</scope>
    <source>
        <strain evidence="3 4">cv. Zhongwan 6</strain>
    </source>
</reference>
<dbReference type="GO" id="GO:0009451">
    <property type="term" value="P:RNA modification"/>
    <property type="evidence" value="ECO:0007669"/>
    <property type="project" value="InterPro"/>
</dbReference>
<dbReference type="NCBIfam" id="TIGR00756">
    <property type="entry name" value="PPR"/>
    <property type="match status" value="4"/>
</dbReference>
<dbReference type="Gene3D" id="1.25.40.10">
    <property type="entry name" value="Tetratricopeptide repeat domain"/>
    <property type="match status" value="2"/>
</dbReference>
<dbReference type="Gramene" id="Psat0s1444g0080.1">
    <property type="protein sequence ID" value="Psat0s1444g0080.1.cds1"/>
    <property type="gene ID" value="Psat0s1444g0080"/>
</dbReference>
<dbReference type="GO" id="GO:0003723">
    <property type="term" value="F:RNA binding"/>
    <property type="evidence" value="ECO:0007669"/>
    <property type="project" value="InterPro"/>
</dbReference>